<dbReference type="GO" id="GO:0005536">
    <property type="term" value="F:D-glucose binding"/>
    <property type="evidence" value="ECO:0007669"/>
    <property type="project" value="InterPro"/>
</dbReference>
<dbReference type="InterPro" id="IPR050201">
    <property type="entry name" value="Bacterial_glucokinase"/>
</dbReference>
<gene>
    <name evidence="4" type="primary">glk</name>
    <name evidence="4" type="ORF">GCM10017056_42550</name>
</gene>
<keyword evidence="5" id="KW-1185">Reference proteome</keyword>
<evidence type="ECO:0000313" key="4">
    <source>
        <dbReference type="EMBL" id="GHF66792.1"/>
    </source>
</evidence>
<dbReference type="Gene3D" id="3.40.367.20">
    <property type="match status" value="1"/>
</dbReference>
<comment type="caution">
    <text evidence="4">The sequence shown here is derived from an EMBL/GenBank/DDBJ whole genome shotgun (WGS) entry which is preliminary data.</text>
</comment>
<organism evidence="4 5">
    <name type="scientific">Seohaeicola zhoushanensis</name>
    <dbReference type="NCBI Taxonomy" id="1569283"/>
    <lineage>
        <taxon>Bacteria</taxon>
        <taxon>Pseudomonadati</taxon>
        <taxon>Pseudomonadota</taxon>
        <taxon>Alphaproteobacteria</taxon>
        <taxon>Rhodobacterales</taxon>
        <taxon>Roseobacteraceae</taxon>
        <taxon>Seohaeicola</taxon>
    </lineage>
</organism>
<dbReference type="Pfam" id="PF02685">
    <property type="entry name" value="Glucokinase"/>
    <property type="match status" value="1"/>
</dbReference>
<evidence type="ECO:0000256" key="1">
    <source>
        <dbReference type="ARBA" id="ARBA00022679"/>
    </source>
</evidence>
<evidence type="ECO:0000256" key="2">
    <source>
        <dbReference type="ARBA" id="ARBA00022777"/>
    </source>
</evidence>
<sequence length="306" mass="31411">MGPDVLVADIGGTNTRLSLAGPGGWLHGTSRFANDEHAGFDVVLERFLSAHPGPVAACCVAVAGPITPERARLTNRDWTIERAAVAERLGGVPVRLVNDLAALGHALPGLSGDQIEELRPGAPGPRNGQALVAGLGTGFNVCLAKVTTAGQVVVEAELGHSSLPVSVHRGLAEALGKGAEAFPTVEHLFSGRGLSELHRALTGAADRPAHEIVASAPATVKLAAHLTGLLARQLVFQYMPLDGIRFAGSVGRGILGPIGRAAFLRAVETEDGAFSHIVDRVPLGLITDDAAALTGLARLALTLAQG</sequence>
<comment type="similarity">
    <text evidence="3">Belongs to the bacterial glucokinase family.</text>
</comment>
<reference evidence="4" key="2">
    <citation type="submission" date="2020-09" db="EMBL/GenBank/DDBJ databases">
        <authorList>
            <person name="Sun Q."/>
            <person name="Kim S."/>
        </authorList>
    </citation>
    <scope>NUCLEOTIDE SEQUENCE</scope>
    <source>
        <strain evidence="4">KCTC 42650</strain>
    </source>
</reference>
<reference evidence="4" key="1">
    <citation type="journal article" date="2014" name="Int. J. Syst. Evol. Microbiol.">
        <title>Complete genome sequence of Corynebacterium casei LMG S-19264T (=DSM 44701T), isolated from a smear-ripened cheese.</title>
        <authorList>
            <consortium name="US DOE Joint Genome Institute (JGI-PGF)"/>
            <person name="Walter F."/>
            <person name="Albersmeier A."/>
            <person name="Kalinowski J."/>
            <person name="Ruckert C."/>
        </authorList>
    </citation>
    <scope>NUCLEOTIDE SEQUENCE</scope>
    <source>
        <strain evidence="4">KCTC 42650</strain>
    </source>
</reference>
<proteinExistence type="inferred from homology"/>
<protein>
    <submittedName>
        <fullName evidence="4">Glucokinase</fullName>
    </submittedName>
</protein>
<accession>A0A8J3H282</accession>
<dbReference type="GO" id="GO:0005829">
    <property type="term" value="C:cytosol"/>
    <property type="evidence" value="ECO:0007669"/>
    <property type="project" value="TreeGrafter"/>
</dbReference>
<dbReference type="CDD" id="cd24008">
    <property type="entry name" value="ASKHA_NBD_GLK"/>
    <property type="match status" value="1"/>
</dbReference>
<dbReference type="GO" id="GO:0004340">
    <property type="term" value="F:glucokinase activity"/>
    <property type="evidence" value="ECO:0007669"/>
    <property type="project" value="InterPro"/>
</dbReference>
<name>A0A8J3H282_9RHOB</name>
<dbReference type="InterPro" id="IPR003836">
    <property type="entry name" value="Glucokinase"/>
</dbReference>
<dbReference type="GO" id="GO:0005524">
    <property type="term" value="F:ATP binding"/>
    <property type="evidence" value="ECO:0007669"/>
    <property type="project" value="InterPro"/>
</dbReference>
<dbReference type="Proteomes" id="UP000626220">
    <property type="component" value="Unassembled WGS sequence"/>
</dbReference>
<dbReference type="EMBL" id="BNCJ01000018">
    <property type="protein sequence ID" value="GHF66792.1"/>
    <property type="molecule type" value="Genomic_DNA"/>
</dbReference>
<dbReference type="InterPro" id="IPR043129">
    <property type="entry name" value="ATPase_NBD"/>
</dbReference>
<keyword evidence="1" id="KW-0808">Transferase</keyword>
<keyword evidence="2" id="KW-0418">Kinase</keyword>
<dbReference type="PANTHER" id="PTHR47690">
    <property type="entry name" value="GLUCOKINASE"/>
    <property type="match status" value="1"/>
</dbReference>
<dbReference type="AlphaFoldDB" id="A0A8J3H282"/>
<dbReference type="PANTHER" id="PTHR47690:SF1">
    <property type="entry name" value="GLUCOKINASE"/>
    <property type="match status" value="1"/>
</dbReference>
<evidence type="ECO:0000256" key="3">
    <source>
        <dbReference type="RuleBase" id="RU004046"/>
    </source>
</evidence>
<evidence type="ECO:0000313" key="5">
    <source>
        <dbReference type="Proteomes" id="UP000626220"/>
    </source>
</evidence>
<dbReference type="GO" id="GO:0006096">
    <property type="term" value="P:glycolytic process"/>
    <property type="evidence" value="ECO:0007669"/>
    <property type="project" value="InterPro"/>
</dbReference>
<dbReference type="RefSeq" id="WP_189682141.1">
    <property type="nucleotide sequence ID" value="NZ_BNCJ01000018.1"/>
</dbReference>
<dbReference type="SUPFAM" id="SSF53067">
    <property type="entry name" value="Actin-like ATPase domain"/>
    <property type="match status" value="1"/>
</dbReference>
<dbReference type="Gene3D" id="3.30.420.40">
    <property type="match status" value="1"/>
</dbReference>